<keyword evidence="6" id="KW-0479">Metal-binding</keyword>
<gene>
    <name evidence="15" type="ORF">GCM10017056_36180</name>
</gene>
<accession>A0A8J3H0W0</accession>
<dbReference type="CDD" id="cd03512">
    <property type="entry name" value="Alkane-hydroxylase"/>
    <property type="match status" value="1"/>
</dbReference>
<evidence type="ECO:0000256" key="10">
    <source>
        <dbReference type="ARBA" id="ARBA00023033"/>
    </source>
</evidence>
<keyword evidence="4" id="KW-0997">Cell inner membrane</keyword>
<reference evidence="15" key="1">
    <citation type="journal article" date="2014" name="Int. J. Syst. Evol. Microbiol.">
        <title>Complete genome sequence of Corynebacterium casei LMG S-19264T (=DSM 44701T), isolated from a smear-ripened cheese.</title>
        <authorList>
            <consortium name="US DOE Joint Genome Institute (JGI-PGF)"/>
            <person name="Walter F."/>
            <person name="Albersmeier A."/>
            <person name="Kalinowski J."/>
            <person name="Ruckert C."/>
        </authorList>
    </citation>
    <scope>NUCLEOTIDE SEQUENCE</scope>
    <source>
        <strain evidence="15">KCTC 42650</strain>
    </source>
</reference>
<evidence type="ECO:0000256" key="2">
    <source>
        <dbReference type="ARBA" id="ARBA00010823"/>
    </source>
</evidence>
<dbReference type="EMBL" id="BNCJ01000012">
    <property type="protein sequence ID" value="GHF61505.1"/>
    <property type="molecule type" value="Genomic_DNA"/>
</dbReference>
<organism evidence="15 16">
    <name type="scientific">Seohaeicola zhoushanensis</name>
    <dbReference type="NCBI Taxonomy" id="1569283"/>
    <lineage>
        <taxon>Bacteria</taxon>
        <taxon>Pseudomonadati</taxon>
        <taxon>Pseudomonadota</taxon>
        <taxon>Alphaproteobacteria</taxon>
        <taxon>Rhodobacterales</taxon>
        <taxon>Roseobacteraceae</taxon>
        <taxon>Seohaeicola</taxon>
    </lineage>
</organism>
<sequence length="378" mass="40500">MAWYALASLTPAALLALACLLGGAWAWVALFAMTLLVRLLDRLTRVALLPRETSGAGLAVAVALAHFVLLVLGLRALSGAVPLGPWQMLALAVALGNFFGQVSNSDAHELIHARNRWRVRLGTAVYVSLLFGHHVSAHLRVHHPNVGTGADPNSARAGEGFYRFWARAWAGSFREGWRAETRLRRGRGGLHPYAAYLGGALLTLAAAWMIGGVRGVLALLFLALYAQTQLLMADYVQHYGLRRALRADGSPAPVGPGDSWNAAPWFSGAMMLNAPRHSDHHLNPARPFPALRLDPTLPMLPAGIPAMAMLATVPPLWRRVMDRRLTALPPRPVNHSQTISGGDGAILADLPHGETDPDSAGPDGLASARAIDAERRGL</sequence>
<evidence type="ECO:0000256" key="12">
    <source>
        <dbReference type="SAM" id="MobiDB-lite"/>
    </source>
</evidence>
<comment type="subcellular location">
    <subcellularLocation>
        <location evidence="1">Cell inner membrane</location>
        <topology evidence="1">Multi-pass membrane protein</topology>
    </subcellularLocation>
</comment>
<evidence type="ECO:0000256" key="4">
    <source>
        <dbReference type="ARBA" id="ARBA00022519"/>
    </source>
</evidence>
<keyword evidence="3" id="KW-1003">Cell membrane</keyword>
<keyword evidence="8" id="KW-0560">Oxidoreductase</keyword>
<protein>
    <recommendedName>
        <fullName evidence="14">Fatty acid desaturase domain-containing protein</fullName>
    </recommendedName>
</protein>
<evidence type="ECO:0000256" key="9">
    <source>
        <dbReference type="ARBA" id="ARBA00023004"/>
    </source>
</evidence>
<dbReference type="PANTHER" id="PTHR38674">
    <property type="entry name" value="ALKANE 1-MONOOXYGENASE 1"/>
    <property type="match status" value="1"/>
</dbReference>
<evidence type="ECO:0000259" key="14">
    <source>
        <dbReference type="Pfam" id="PF00487"/>
    </source>
</evidence>
<keyword evidence="7 13" id="KW-1133">Transmembrane helix</keyword>
<dbReference type="GO" id="GO:0004497">
    <property type="term" value="F:monooxygenase activity"/>
    <property type="evidence" value="ECO:0007669"/>
    <property type="project" value="UniProtKB-KW"/>
</dbReference>
<evidence type="ECO:0000256" key="1">
    <source>
        <dbReference type="ARBA" id="ARBA00004429"/>
    </source>
</evidence>
<evidence type="ECO:0000256" key="13">
    <source>
        <dbReference type="SAM" id="Phobius"/>
    </source>
</evidence>
<evidence type="ECO:0000256" key="11">
    <source>
        <dbReference type="ARBA" id="ARBA00023136"/>
    </source>
</evidence>
<feature type="transmembrane region" description="Helical" evidence="13">
    <location>
        <begin position="193"/>
        <end position="210"/>
    </location>
</feature>
<comment type="caution">
    <text evidence="15">The sequence shown here is derived from an EMBL/GenBank/DDBJ whole genome shotgun (WGS) entry which is preliminary data.</text>
</comment>
<reference evidence="15" key="2">
    <citation type="submission" date="2020-09" db="EMBL/GenBank/DDBJ databases">
        <authorList>
            <person name="Sun Q."/>
            <person name="Kim S."/>
        </authorList>
    </citation>
    <scope>NUCLEOTIDE SEQUENCE</scope>
    <source>
        <strain evidence="15">KCTC 42650</strain>
    </source>
</reference>
<dbReference type="Pfam" id="PF00487">
    <property type="entry name" value="FA_desaturase"/>
    <property type="match status" value="1"/>
</dbReference>
<dbReference type="RefSeq" id="WP_189681515.1">
    <property type="nucleotide sequence ID" value="NZ_BNCJ01000012.1"/>
</dbReference>
<dbReference type="PANTHER" id="PTHR38674:SF1">
    <property type="entry name" value="ALKANE 1-MONOOXYGENASE 1"/>
    <property type="match status" value="1"/>
</dbReference>
<evidence type="ECO:0000256" key="7">
    <source>
        <dbReference type="ARBA" id="ARBA00022989"/>
    </source>
</evidence>
<keyword evidence="11 13" id="KW-0472">Membrane</keyword>
<keyword evidence="5 13" id="KW-0812">Transmembrane</keyword>
<keyword evidence="10" id="KW-0503">Monooxygenase</keyword>
<keyword evidence="9" id="KW-0408">Iron</keyword>
<dbReference type="InterPro" id="IPR005804">
    <property type="entry name" value="FA_desaturase_dom"/>
</dbReference>
<feature type="region of interest" description="Disordered" evidence="12">
    <location>
        <begin position="329"/>
        <end position="378"/>
    </location>
</feature>
<dbReference type="GO" id="GO:0005886">
    <property type="term" value="C:plasma membrane"/>
    <property type="evidence" value="ECO:0007669"/>
    <property type="project" value="UniProtKB-SubCell"/>
</dbReference>
<evidence type="ECO:0000256" key="6">
    <source>
        <dbReference type="ARBA" id="ARBA00022723"/>
    </source>
</evidence>
<evidence type="ECO:0000256" key="5">
    <source>
        <dbReference type="ARBA" id="ARBA00022692"/>
    </source>
</evidence>
<keyword evidence="16" id="KW-1185">Reference proteome</keyword>
<feature type="domain" description="Fatty acid desaturase" evidence="14">
    <location>
        <begin position="86"/>
        <end position="292"/>
    </location>
</feature>
<name>A0A8J3H0W0_9RHOB</name>
<dbReference type="Proteomes" id="UP000626220">
    <property type="component" value="Unassembled WGS sequence"/>
</dbReference>
<evidence type="ECO:0000256" key="3">
    <source>
        <dbReference type="ARBA" id="ARBA00022475"/>
    </source>
</evidence>
<dbReference type="AlphaFoldDB" id="A0A8J3H0W0"/>
<feature type="transmembrane region" description="Helical" evidence="13">
    <location>
        <begin position="58"/>
        <end position="77"/>
    </location>
</feature>
<evidence type="ECO:0000256" key="8">
    <source>
        <dbReference type="ARBA" id="ARBA00023002"/>
    </source>
</evidence>
<evidence type="ECO:0000313" key="15">
    <source>
        <dbReference type="EMBL" id="GHF61505.1"/>
    </source>
</evidence>
<proteinExistence type="inferred from homology"/>
<dbReference type="InterPro" id="IPR033885">
    <property type="entry name" value="AlkB/XylM"/>
</dbReference>
<evidence type="ECO:0000313" key="16">
    <source>
        <dbReference type="Proteomes" id="UP000626220"/>
    </source>
</evidence>
<feature type="transmembrane region" description="Helical" evidence="13">
    <location>
        <begin position="12"/>
        <end position="37"/>
    </location>
</feature>
<dbReference type="GO" id="GO:0046872">
    <property type="term" value="F:metal ion binding"/>
    <property type="evidence" value="ECO:0007669"/>
    <property type="project" value="UniProtKB-KW"/>
</dbReference>
<dbReference type="GO" id="GO:0006629">
    <property type="term" value="P:lipid metabolic process"/>
    <property type="evidence" value="ECO:0007669"/>
    <property type="project" value="InterPro"/>
</dbReference>
<comment type="similarity">
    <text evidence="2">Belongs to the fatty acid desaturase type 1 family. AlkB subfamily.</text>
</comment>